<evidence type="ECO:0000313" key="1">
    <source>
        <dbReference type="EMBL" id="SEL90942.1"/>
    </source>
</evidence>
<sequence>MIHPRDSRGTIIFNENKLAVPKFMAQIMYSGEIDKLTNLSFILTHTSGIHRDLIDSMGMLFYLRKDGWKMVRFIFDYFFRRKLKGEAILNDAIWD</sequence>
<organism evidence="1 2">
    <name type="scientific">Colwellia chukchiensis</name>
    <dbReference type="NCBI Taxonomy" id="641665"/>
    <lineage>
        <taxon>Bacteria</taxon>
        <taxon>Pseudomonadati</taxon>
        <taxon>Pseudomonadota</taxon>
        <taxon>Gammaproteobacteria</taxon>
        <taxon>Alteromonadales</taxon>
        <taxon>Colwelliaceae</taxon>
        <taxon>Colwellia</taxon>
    </lineage>
</organism>
<dbReference type="AlphaFoldDB" id="A0A1H7U1H0"/>
<proteinExistence type="predicted"/>
<dbReference type="STRING" id="641665.GCA_002104455_02244"/>
<evidence type="ECO:0000313" key="2">
    <source>
        <dbReference type="Proteomes" id="UP000199297"/>
    </source>
</evidence>
<keyword evidence="2" id="KW-1185">Reference proteome</keyword>
<dbReference type="EMBL" id="FOBI01000032">
    <property type="protein sequence ID" value="SEL90942.1"/>
    <property type="molecule type" value="Genomic_DNA"/>
</dbReference>
<protein>
    <submittedName>
        <fullName evidence="1">Uncharacterized protein</fullName>
    </submittedName>
</protein>
<name>A0A1H7U1H0_9GAMM</name>
<gene>
    <name evidence="1" type="ORF">SAMN05216262_13210</name>
</gene>
<reference evidence="2" key="1">
    <citation type="submission" date="2016-10" db="EMBL/GenBank/DDBJ databases">
        <authorList>
            <person name="Varghese N."/>
            <person name="Submissions S."/>
        </authorList>
    </citation>
    <scope>NUCLEOTIDE SEQUENCE [LARGE SCALE GENOMIC DNA]</scope>
    <source>
        <strain evidence="2">CGMCC 1.9127</strain>
    </source>
</reference>
<dbReference type="Proteomes" id="UP000199297">
    <property type="component" value="Unassembled WGS sequence"/>
</dbReference>
<accession>A0A1H7U1H0</accession>